<dbReference type="InterPro" id="IPR036412">
    <property type="entry name" value="HAD-like_sf"/>
</dbReference>
<dbReference type="EMBL" id="SACM01000001">
    <property type="protein sequence ID" value="RVT88788.1"/>
    <property type="molecule type" value="Genomic_DNA"/>
</dbReference>
<dbReference type="InterPro" id="IPR041492">
    <property type="entry name" value="HAD_2"/>
</dbReference>
<gene>
    <name evidence="1" type="ORF">EOD73_07415</name>
</gene>
<evidence type="ECO:0000313" key="1">
    <source>
        <dbReference type="EMBL" id="RVT88788.1"/>
    </source>
</evidence>
<accession>A0A3S3TDR4</accession>
<keyword evidence="1" id="KW-0378">Hydrolase</keyword>
<comment type="caution">
    <text evidence="1">The sequence shown here is derived from an EMBL/GenBank/DDBJ whole genome shotgun (WGS) entry which is preliminary data.</text>
</comment>
<dbReference type="PANTHER" id="PTHR43434">
    <property type="entry name" value="PHOSPHOGLYCOLATE PHOSPHATASE"/>
    <property type="match status" value="1"/>
</dbReference>
<name>A0A3S3TDR4_9BURK</name>
<proteinExistence type="predicted"/>
<dbReference type="InterPro" id="IPR050155">
    <property type="entry name" value="HAD-like_hydrolase_sf"/>
</dbReference>
<dbReference type="Pfam" id="PF13419">
    <property type="entry name" value="HAD_2"/>
    <property type="match status" value="1"/>
</dbReference>
<keyword evidence="2" id="KW-1185">Reference proteome</keyword>
<dbReference type="GO" id="GO:0016787">
    <property type="term" value="F:hydrolase activity"/>
    <property type="evidence" value="ECO:0007669"/>
    <property type="project" value="UniProtKB-KW"/>
</dbReference>
<dbReference type="GO" id="GO:0004713">
    <property type="term" value="F:protein tyrosine kinase activity"/>
    <property type="evidence" value="ECO:0007669"/>
    <property type="project" value="TreeGrafter"/>
</dbReference>
<dbReference type="OrthoDB" id="5293434at2"/>
<organism evidence="1 2">
    <name type="scientific">Inhella crocodyli</name>
    <dbReference type="NCBI Taxonomy" id="2499851"/>
    <lineage>
        <taxon>Bacteria</taxon>
        <taxon>Pseudomonadati</taxon>
        <taxon>Pseudomonadota</taxon>
        <taxon>Betaproteobacteria</taxon>
        <taxon>Burkholderiales</taxon>
        <taxon>Sphaerotilaceae</taxon>
        <taxon>Inhella</taxon>
    </lineage>
</organism>
<dbReference type="PANTHER" id="PTHR43434:SF20">
    <property type="entry name" value="5'-NUCLEOTIDASE"/>
    <property type="match status" value="1"/>
</dbReference>
<dbReference type="InterPro" id="IPR023198">
    <property type="entry name" value="PGP-like_dom2"/>
</dbReference>
<dbReference type="SFLD" id="SFLDG01129">
    <property type="entry name" value="C1.5:_HAD__Beta-PGM__Phosphata"/>
    <property type="match status" value="1"/>
</dbReference>
<evidence type="ECO:0000313" key="2">
    <source>
        <dbReference type="Proteomes" id="UP000288587"/>
    </source>
</evidence>
<dbReference type="SUPFAM" id="SSF56784">
    <property type="entry name" value="HAD-like"/>
    <property type="match status" value="1"/>
</dbReference>
<dbReference type="SFLD" id="SFLDS00003">
    <property type="entry name" value="Haloacid_Dehalogenase"/>
    <property type="match status" value="1"/>
</dbReference>
<dbReference type="InterPro" id="IPR023214">
    <property type="entry name" value="HAD_sf"/>
</dbReference>
<dbReference type="Gene3D" id="1.10.150.240">
    <property type="entry name" value="Putative phosphatase, domain 2"/>
    <property type="match status" value="1"/>
</dbReference>
<dbReference type="GO" id="GO:0005829">
    <property type="term" value="C:cytosol"/>
    <property type="evidence" value="ECO:0007669"/>
    <property type="project" value="TreeGrafter"/>
</dbReference>
<dbReference type="Gene3D" id="3.40.50.1000">
    <property type="entry name" value="HAD superfamily/HAD-like"/>
    <property type="match status" value="1"/>
</dbReference>
<sequence>MAAMHPMETRPPVLVFDLDGTLSDPAEGIGKSFDFALARHGHPPLRPDQRSFVIGPPLDVSFRALTGIDEAAHIAELVAAYRERYKAVGYAENVVYPGIPEALAGLRAAGRRLGVCSSKRVDFCEMILALFGLRQHFEFVSGGDVGIPKAQQLGELLAQGAIDGRATMIGDRAVDVVAAQAHGLASVGVLWGHGSQDELVSAGAQRLLAAPADLMGLA</sequence>
<protein>
    <submittedName>
        <fullName evidence="1">HAD family hydrolase</fullName>
    </submittedName>
</protein>
<dbReference type="Proteomes" id="UP000288587">
    <property type="component" value="Unassembled WGS sequence"/>
</dbReference>
<dbReference type="AlphaFoldDB" id="A0A3S3TDR4"/>
<reference evidence="1 2" key="1">
    <citation type="submission" date="2019-01" db="EMBL/GenBank/DDBJ databases">
        <authorList>
            <person name="Chen W.-M."/>
        </authorList>
    </citation>
    <scope>NUCLEOTIDE SEQUENCE [LARGE SCALE GENOMIC DNA]</scope>
    <source>
        <strain evidence="1 2">CCP-18</strain>
    </source>
</reference>